<evidence type="ECO:0000256" key="10">
    <source>
        <dbReference type="ARBA" id="ARBA00023004"/>
    </source>
</evidence>
<dbReference type="InParanoid" id="A0A084QME5"/>
<dbReference type="GO" id="GO:0004497">
    <property type="term" value="F:monooxygenase activity"/>
    <property type="evidence" value="ECO:0007669"/>
    <property type="project" value="UniProtKB-KW"/>
</dbReference>
<dbReference type="PANTHER" id="PTHR24305:SF112">
    <property type="entry name" value="L-ORNITHINE-N5-MONOOXYGENASE (EUROFUNG)"/>
    <property type="match status" value="1"/>
</dbReference>
<dbReference type="OrthoDB" id="6692864at2759"/>
<dbReference type="SUPFAM" id="SSF48264">
    <property type="entry name" value="Cytochrome P450"/>
    <property type="match status" value="1"/>
</dbReference>
<evidence type="ECO:0000256" key="7">
    <source>
        <dbReference type="ARBA" id="ARBA00022723"/>
    </source>
</evidence>
<dbReference type="InterPro" id="IPR036396">
    <property type="entry name" value="Cyt_P450_sf"/>
</dbReference>
<dbReference type="AlphaFoldDB" id="A0A084QME5"/>
<evidence type="ECO:0000256" key="12">
    <source>
        <dbReference type="ARBA" id="ARBA00023136"/>
    </source>
</evidence>
<evidence type="ECO:0000256" key="5">
    <source>
        <dbReference type="ARBA" id="ARBA00022617"/>
    </source>
</evidence>
<comment type="cofactor">
    <cofactor evidence="1 13">
        <name>heme</name>
        <dbReference type="ChEBI" id="CHEBI:30413"/>
    </cofactor>
</comment>
<comment type="pathway">
    <text evidence="3">Mycotoxin biosynthesis.</text>
</comment>
<evidence type="ECO:0008006" key="17">
    <source>
        <dbReference type="Google" id="ProtNLM"/>
    </source>
</evidence>
<evidence type="ECO:0000256" key="4">
    <source>
        <dbReference type="ARBA" id="ARBA00010617"/>
    </source>
</evidence>
<dbReference type="InterPro" id="IPR001128">
    <property type="entry name" value="Cyt_P450"/>
</dbReference>
<dbReference type="STRING" id="1283841.A0A084QME5"/>
<evidence type="ECO:0000256" key="13">
    <source>
        <dbReference type="PIRSR" id="PIRSR602401-1"/>
    </source>
</evidence>
<feature type="transmembrane region" description="Helical" evidence="14">
    <location>
        <begin position="17"/>
        <end position="36"/>
    </location>
</feature>
<evidence type="ECO:0000313" key="16">
    <source>
        <dbReference type="Proteomes" id="UP000028524"/>
    </source>
</evidence>
<dbReference type="InterPro" id="IPR002401">
    <property type="entry name" value="Cyt_P450_E_grp-I"/>
</dbReference>
<protein>
    <recommendedName>
        <fullName evidence="17">Cytochrome P450</fullName>
    </recommendedName>
</protein>
<evidence type="ECO:0000313" key="15">
    <source>
        <dbReference type="EMBL" id="KFA65130.1"/>
    </source>
</evidence>
<gene>
    <name evidence="15" type="ORF">S40285_07147</name>
</gene>
<evidence type="ECO:0000256" key="2">
    <source>
        <dbReference type="ARBA" id="ARBA00004370"/>
    </source>
</evidence>
<feature type="binding site" description="axial binding residue" evidence="13">
    <location>
        <position position="498"/>
    </location>
    <ligand>
        <name>heme</name>
        <dbReference type="ChEBI" id="CHEBI:30413"/>
    </ligand>
    <ligandPart>
        <name>Fe</name>
        <dbReference type="ChEBI" id="CHEBI:18248"/>
    </ligandPart>
</feature>
<dbReference type="Proteomes" id="UP000028524">
    <property type="component" value="Unassembled WGS sequence"/>
</dbReference>
<keyword evidence="12 14" id="KW-0472">Membrane</keyword>
<dbReference type="PANTHER" id="PTHR24305">
    <property type="entry name" value="CYTOCHROME P450"/>
    <property type="match status" value="1"/>
</dbReference>
<dbReference type="HOGENOM" id="CLU_001570_14_10_1"/>
<evidence type="ECO:0000256" key="14">
    <source>
        <dbReference type="SAM" id="Phobius"/>
    </source>
</evidence>
<dbReference type="GO" id="GO:0020037">
    <property type="term" value="F:heme binding"/>
    <property type="evidence" value="ECO:0007669"/>
    <property type="project" value="InterPro"/>
</dbReference>
<evidence type="ECO:0000256" key="9">
    <source>
        <dbReference type="ARBA" id="ARBA00023002"/>
    </source>
</evidence>
<proteinExistence type="inferred from homology"/>
<dbReference type="CDD" id="cd11061">
    <property type="entry name" value="CYP67-like"/>
    <property type="match status" value="1"/>
</dbReference>
<keyword evidence="7 13" id="KW-0479">Metal-binding</keyword>
<dbReference type="InterPro" id="IPR050121">
    <property type="entry name" value="Cytochrome_P450_monoxygenase"/>
</dbReference>
<evidence type="ECO:0000256" key="11">
    <source>
        <dbReference type="ARBA" id="ARBA00023033"/>
    </source>
</evidence>
<dbReference type="PRINTS" id="PR00463">
    <property type="entry name" value="EP450I"/>
</dbReference>
<evidence type="ECO:0000256" key="1">
    <source>
        <dbReference type="ARBA" id="ARBA00001971"/>
    </source>
</evidence>
<organism evidence="15 16">
    <name type="scientific">Stachybotrys chlorohalonatus (strain IBT 40285)</name>
    <dbReference type="NCBI Taxonomy" id="1283841"/>
    <lineage>
        <taxon>Eukaryota</taxon>
        <taxon>Fungi</taxon>
        <taxon>Dikarya</taxon>
        <taxon>Ascomycota</taxon>
        <taxon>Pezizomycotina</taxon>
        <taxon>Sordariomycetes</taxon>
        <taxon>Hypocreomycetidae</taxon>
        <taxon>Hypocreales</taxon>
        <taxon>Stachybotryaceae</taxon>
        <taxon>Stachybotrys</taxon>
    </lineage>
</organism>
<keyword evidence="9" id="KW-0560">Oxidoreductase</keyword>
<reference evidence="15 16" key="1">
    <citation type="journal article" date="2014" name="BMC Genomics">
        <title>Comparative genome sequencing reveals chemotype-specific gene clusters in the toxigenic black mold Stachybotrys.</title>
        <authorList>
            <person name="Semeiks J."/>
            <person name="Borek D."/>
            <person name="Otwinowski Z."/>
            <person name="Grishin N.V."/>
        </authorList>
    </citation>
    <scope>NUCLEOTIDE SEQUENCE [LARGE SCALE GENOMIC DNA]</scope>
    <source>
        <strain evidence="15 16">IBT 40285</strain>
    </source>
</reference>
<keyword evidence="16" id="KW-1185">Reference proteome</keyword>
<dbReference type="Gene3D" id="1.10.630.10">
    <property type="entry name" value="Cytochrome P450"/>
    <property type="match status" value="1"/>
</dbReference>
<dbReference type="PRINTS" id="PR00385">
    <property type="entry name" value="P450"/>
</dbReference>
<comment type="similarity">
    <text evidence="4">Belongs to the cytochrome P450 family.</text>
</comment>
<dbReference type="Pfam" id="PF00067">
    <property type="entry name" value="p450"/>
    <property type="match status" value="1"/>
</dbReference>
<evidence type="ECO:0000256" key="3">
    <source>
        <dbReference type="ARBA" id="ARBA00004685"/>
    </source>
</evidence>
<dbReference type="OMA" id="LMYFFAF"/>
<evidence type="ECO:0000256" key="8">
    <source>
        <dbReference type="ARBA" id="ARBA00022989"/>
    </source>
</evidence>
<sequence length="555" mass="63040">MNVTTQPYSQDPPITDLSPRLATVSVLAIAVHHFIFRKGEWHLQAPHIFAIWALSAPILFVTETLLSSSQSWRALARNAVLTTSCFTIATLSSIAVYRLFFHRLGDFPGPALARVSKLWHTVQCQDSRNHLVLDKLHQQYGDFVRTGPNEITIFDPEGLQRLDGPGNKNTKSVFYDFLLPNVGIETIRDKAWHDERRRIWTKAFSTRTLPLYEQKMADHAHNLVKIIGKYADEGKVVPFSSFAYWFSFDVMGLFALNKSFGMMRNGQWHEMITRLRGAIALLGPCSSVPWLGQIAFKFFKFHPTVQDWNIWSKWCQAQIEEQIQKHDESTCISSYLIAESIDKGTVEQDRPLLTGEAVTAIIAGSDTVALTTIFLFYELASHPEHLGRLRQELNGIDVDDHRELEKLPHLNGVINETMRLHPALPTAGYRDSPEEGVTIAGRYIPGNTTLVAPRYTIFRSERCYEKPNDFIPERWYSQPELVKDSRSFLPFAQGRYTCIGKALALSELRTITTLLVSNFDFGFKEGDDGSGVVRDARDHFTTCPGSLELVFSRRE</sequence>
<comment type="subcellular location">
    <subcellularLocation>
        <location evidence="2">Membrane</location>
    </subcellularLocation>
</comment>
<dbReference type="EMBL" id="KL660619">
    <property type="protein sequence ID" value="KFA65130.1"/>
    <property type="molecule type" value="Genomic_DNA"/>
</dbReference>
<feature type="transmembrane region" description="Helical" evidence="14">
    <location>
        <begin position="79"/>
        <end position="100"/>
    </location>
</feature>
<name>A0A084QME5_STAC4</name>
<keyword evidence="11" id="KW-0503">Monooxygenase</keyword>
<keyword evidence="10 13" id="KW-0408">Iron</keyword>
<dbReference type="GO" id="GO:0016705">
    <property type="term" value="F:oxidoreductase activity, acting on paired donors, with incorporation or reduction of molecular oxygen"/>
    <property type="evidence" value="ECO:0007669"/>
    <property type="project" value="InterPro"/>
</dbReference>
<keyword evidence="6 14" id="KW-0812">Transmembrane</keyword>
<dbReference type="GO" id="GO:0005506">
    <property type="term" value="F:iron ion binding"/>
    <property type="evidence" value="ECO:0007669"/>
    <property type="project" value="InterPro"/>
</dbReference>
<dbReference type="GO" id="GO:0016020">
    <property type="term" value="C:membrane"/>
    <property type="evidence" value="ECO:0007669"/>
    <property type="project" value="UniProtKB-SubCell"/>
</dbReference>
<evidence type="ECO:0000256" key="6">
    <source>
        <dbReference type="ARBA" id="ARBA00022692"/>
    </source>
</evidence>
<accession>A0A084QME5</accession>
<keyword evidence="5 13" id="KW-0349">Heme</keyword>
<feature type="transmembrane region" description="Helical" evidence="14">
    <location>
        <begin position="48"/>
        <end position="67"/>
    </location>
</feature>
<keyword evidence="8 14" id="KW-1133">Transmembrane helix</keyword>